<feature type="domain" description="LysM" evidence="2">
    <location>
        <begin position="42"/>
        <end position="91"/>
    </location>
</feature>
<accession>A0A1B1YDT4</accession>
<dbReference type="InterPro" id="IPR036779">
    <property type="entry name" value="LysM_dom_sf"/>
</dbReference>
<evidence type="ECO:0000259" key="2">
    <source>
        <dbReference type="PROSITE" id="PS51782"/>
    </source>
</evidence>
<dbReference type="OrthoDB" id="1716479at2"/>
<dbReference type="RefSeq" id="WP_015359247.1">
    <property type="nucleotide sequence ID" value="NZ_CP014672.1"/>
</dbReference>
<dbReference type="CDD" id="cd00118">
    <property type="entry name" value="LysM"/>
    <property type="match status" value="1"/>
</dbReference>
<gene>
    <name evidence="3" type="ORF">CSTERTH_07705</name>
</gene>
<evidence type="ECO:0000313" key="4">
    <source>
        <dbReference type="Proteomes" id="UP000092971"/>
    </source>
</evidence>
<dbReference type="PROSITE" id="PS51782">
    <property type="entry name" value="LYSM"/>
    <property type="match status" value="1"/>
</dbReference>
<evidence type="ECO:0000256" key="1">
    <source>
        <dbReference type="SAM" id="Phobius"/>
    </source>
</evidence>
<dbReference type="EMBL" id="CP014672">
    <property type="protein sequence ID" value="ANW98913.1"/>
    <property type="molecule type" value="Genomic_DNA"/>
</dbReference>
<dbReference type="InterPro" id="IPR018392">
    <property type="entry name" value="LysM"/>
</dbReference>
<dbReference type="SUPFAM" id="SSF54106">
    <property type="entry name" value="LysM domain"/>
    <property type="match status" value="1"/>
</dbReference>
<keyword evidence="1" id="KW-1133">Transmembrane helix</keyword>
<sequence length="92" mass="10846">MRIYGLRNEKGFFIIMFLIFIIAVFIIDSVKSSGENVNREYKVITVRQGDTLWDIADKYRGKTEIRKYIYRIKKLNGLDDSTIYAGQKLYLP</sequence>
<dbReference type="SMART" id="SM00257">
    <property type="entry name" value="LysM"/>
    <property type="match status" value="1"/>
</dbReference>
<name>A0A1B1YDT4_THEST</name>
<reference evidence="3 4" key="1">
    <citation type="submission" date="2016-02" db="EMBL/GenBank/DDBJ databases">
        <title>Comparison of Clostridium stercorarium subspecies using comparative genomics and transcriptomics.</title>
        <authorList>
            <person name="Schellenberg J."/>
            <person name="Thallinger G."/>
            <person name="Levin D.B."/>
            <person name="Zhang X."/>
            <person name="Alvare G."/>
            <person name="Fristensky B."/>
            <person name="Sparling R."/>
        </authorList>
    </citation>
    <scope>NUCLEOTIDE SEQUENCE [LARGE SCALE GENOMIC DNA]</scope>
    <source>
        <strain evidence="3 4">DSM 2910</strain>
    </source>
</reference>
<keyword evidence="1" id="KW-0472">Membrane</keyword>
<feature type="transmembrane region" description="Helical" evidence="1">
    <location>
        <begin position="12"/>
        <end position="30"/>
    </location>
</feature>
<proteinExistence type="predicted"/>
<protein>
    <recommendedName>
        <fullName evidence="2">LysM domain-containing protein</fullName>
    </recommendedName>
</protein>
<dbReference type="AlphaFoldDB" id="A0A1B1YDT4"/>
<dbReference type="Gene3D" id="3.10.350.10">
    <property type="entry name" value="LysM domain"/>
    <property type="match status" value="1"/>
</dbReference>
<dbReference type="Pfam" id="PF01476">
    <property type="entry name" value="LysM"/>
    <property type="match status" value="1"/>
</dbReference>
<evidence type="ECO:0000313" key="3">
    <source>
        <dbReference type="EMBL" id="ANW98913.1"/>
    </source>
</evidence>
<keyword evidence="1" id="KW-0812">Transmembrane</keyword>
<dbReference type="Proteomes" id="UP000092971">
    <property type="component" value="Chromosome"/>
</dbReference>
<organism evidence="3 4">
    <name type="scientific">Thermoclostridium stercorarium subsp. thermolacticum DSM 2910</name>
    <dbReference type="NCBI Taxonomy" id="1121336"/>
    <lineage>
        <taxon>Bacteria</taxon>
        <taxon>Bacillati</taxon>
        <taxon>Bacillota</taxon>
        <taxon>Clostridia</taxon>
        <taxon>Eubacteriales</taxon>
        <taxon>Oscillospiraceae</taxon>
        <taxon>Thermoclostridium</taxon>
    </lineage>
</organism>